<dbReference type="EMBL" id="FNAK01000003">
    <property type="protein sequence ID" value="SDD88222.1"/>
    <property type="molecule type" value="Genomic_DNA"/>
</dbReference>
<dbReference type="RefSeq" id="WP_068302445.1">
    <property type="nucleotide sequence ID" value="NZ_FNAK01000003.1"/>
</dbReference>
<keyword evidence="2" id="KW-1185">Reference proteome</keyword>
<organism evidence="1 2">
    <name type="scientific">Kordiimonas lacus</name>
    <dbReference type="NCBI Taxonomy" id="637679"/>
    <lineage>
        <taxon>Bacteria</taxon>
        <taxon>Pseudomonadati</taxon>
        <taxon>Pseudomonadota</taxon>
        <taxon>Alphaproteobacteria</taxon>
        <taxon>Kordiimonadales</taxon>
        <taxon>Kordiimonadaceae</taxon>
        <taxon>Kordiimonas</taxon>
    </lineage>
</organism>
<accession>A0A1G6YD14</accession>
<evidence type="ECO:0000313" key="2">
    <source>
        <dbReference type="Proteomes" id="UP000183685"/>
    </source>
</evidence>
<dbReference type="AlphaFoldDB" id="A0A1G6YD14"/>
<dbReference type="OrthoDB" id="1431610at2"/>
<gene>
    <name evidence="1" type="ORF">SAMN04488071_1576</name>
</gene>
<dbReference type="STRING" id="637679.GCA_001550055_01256"/>
<reference evidence="1 2" key="1">
    <citation type="submission" date="2016-10" db="EMBL/GenBank/DDBJ databases">
        <authorList>
            <person name="de Groot N.N."/>
        </authorList>
    </citation>
    <scope>NUCLEOTIDE SEQUENCE [LARGE SCALE GENOMIC DNA]</scope>
    <source>
        <strain evidence="1 2">CGMCC 1.9109</strain>
    </source>
</reference>
<name>A0A1G6YD14_9PROT</name>
<protein>
    <submittedName>
        <fullName evidence="1">Uncharacterized protein</fullName>
    </submittedName>
</protein>
<evidence type="ECO:0000313" key="1">
    <source>
        <dbReference type="EMBL" id="SDD88222.1"/>
    </source>
</evidence>
<dbReference type="Proteomes" id="UP000183685">
    <property type="component" value="Unassembled WGS sequence"/>
</dbReference>
<proteinExistence type="predicted"/>
<sequence>MTAIVNIRPGETGEERFNEFREGQPLKIARARRGFGGFITLDMGEPCEADAVTGDAQWQWHLWIYSCDWDLYLDEARILWRRESDTARAGHILSKLEGESLTSIEHDEVDDCFVFTFTGGFRLHVDPDFYGYDAGDDLFMLFKHGERDVLSYSPKRRFYKAA</sequence>